<dbReference type="Gene3D" id="1.25.40.20">
    <property type="entry name" value="Ankyrin repeat-containing domain"/>
    <property type="match status" value="1"/>
</dbReference>
<dbReference type="PANTHER" id="PTHR24198">
    <property type="entry name" value="ANKYRIN REPEAT AND PROTEIN KINASE DOMAIN-CONTAINING PROTEIN"/>
    <property type="match status" value="1"/>
</dbReference>
<keyword evidence="6" id="KW-1185">Reference proteome</keyword>
<dbReference type="InterPro" id="IPR036770">
    <property type="entry name" value="Ankyrin_rpt-contain_sf"/>
</dbReference>
<dbReference type="SMART" id="SM00248">
    <property type="entry name" value="ANK"/>
    <property type="match status" value="7"/>
</dbReference>
<name>A0ABR4FY15_9EURO</name>
<evidence type="ECO:0000256" key="1">
    <source>
        <dbReference type="ARBA" id="ARBA00022737"/>
    </source>
</evidence>
<dbReference type="Pfam" id="PF12796">
    <property type="entry name" value="Ank_2"/>
    <property type="match status" value="2"/>
</dbReference>
<dbReference type="EMBL" id="JBFTWV010000084">
    <property type="protein sequence ID" value="KAL2788155.1"/>
    <property type="molecule type" value="Genomic_DNA"/>
</dbReference>
<dbReference type="SUPFAM" id="SSF48403">
    <property type="entry name" value="Ankyrin repeat"/>
    <property type="match status" value="1"/>
</dbReference>
<feature type="repeat" description="ANK" evidence="3">
    <location>
        <begin position="155"/>
        <end position="178"/>
    </location>
</feature>
<gene>
    <name evidence="5" type="ORF">BJX66DRAFT_264622</name>
</gene>
<dbReference type="Pfam" id="PF00023">
    <property type="entry name" value="Ank"/>
    <property type="match status" value="1"/>
</dbReference>
<evidence type="ECO:0000313" key="6">
    <source>
        <dbReference type="Proteomes" id="UP001610563"/>
    </source>
</evidence>
<organism evidence="5 6">
    <name type="scientific">Aspergillus keveii</name>
    <dbReference type="NCBI Taxonomy" id="714993"/>
    <lineage>
        <taxon>Eukaryota</taxon>
        <taxon>Fungi</taxon>
        <taxon>Dikarya</taxon>
        <taxon>Ascomycota</taxon>
        <taxon>Pezizomycotina</taxon>
        <taxon>Eurotiomycetes</taxon>
        <taxon>Eurotiomycetidae</taxon>
        <taxon>Eurotiales</taxon>
        <taxon>Aspergillaceae</taxon>
        <taxon>Aspergillus</taxon>
        <taxon>Aspergillus subgen. Nidulantes</taxon>
    </lineage>
</organism>
<dbReference type="PANTHER" id="PTHR24198:SF165">
    <property type="entry name" value="ANKYRIN REPEAT-CONTAINING PROTEIN-RELATED"/>
    <property type="match status" value="1"/>
</dbReference>
<feature type="repeat" description="ANK" evidence="3">
    <location>
        <begin position="259"/>
        <end position="283"/>
    </location>
</feature>
<protein>
    <submittedName>
        <fullName evidence="5">Ankyrin repeat-containing domain protein</fullName>
    </submittedName>
</protein>
<comment type="caution">
    <text evidence="5">The sequence shown here is derived from an EMBL/GenBank/DDBJ whole genome shotgun (WGS) entry which is preliminary data.</text>
</comment>
<proteinExistence type="predicted"/>
<dbReference type="Proteomes" id="UP001610563">
    <property type="component" value="Unassembled WGS sequence"/>
</dbReference>
<evidence type="ECO:0000256" key="4">
    <source>
        <dbReference type="SAM" id="MobiDB-lite"/>
    </source>
</evidence>
<feature type="region of interest" description="Disordered" evidence="4">
    <location>
        <begin position="328"/>
        <end position="352"/>
    </location>
</feature>
<feature type="repeat" description="ANK" evidence="3">
    <location>
        <begin position="226"/>
        <end position="258"/>
    </location>
</feature>
<dbReference type="PROSITE" id="PS50088">
    <property type="entry name" value="ANK_REPEAT"/>
    <property type="match status" value="3"/>
</dbReference>
<sequence>MDSTARKATLPIELLLICAQQLSPRDLLPFLQALPRLTSLLPQRIWQSRDTETGQTILHLLALEGLAELLLIALQNTNITLNQRDSKGRTALTLAVINSHEAAVRAILSDIRTAPDTRDQHGRSALSYAALSGQVPMLKILMSREDVSLETRDAWGQTPLQNAAANGHLDAMRVLLSRLEEAVDSKHRDACAKLALYTAAVCDRVEAFLFLLGLLPGIDLDDCYNGARTLLWVVALSGSDGVVRILLDRGVDVNACSSTGQSPLSIAAGRGNERVVKLLLDYGGVDLDSQMDDHAYGWGTALWHAEVNGHEAVARLIRERGGVSKGRLYYRHSGSPVTESSSSDGSDGEGGA</sequence>
<dbReference type="PRINTS" id="PR01415">
    <property type="entry name" value="ANKYRIN"/>
</dbReference>
<feature type="compositionally biased region" description="Low complexity" evidence="4">
    <location>
        <begin position="333"/>
        <end position="345"/>
    </location>
</feature>
<evidence type="ECO:0000313" key="5">
    <source>
        <dbReference type="EMBL" id="KAL2788155.1"/>
    </source>
</evidence>
<dbReference type="PROSITE" id="PS50297">
    <property type="entry name" value="ANK_REP_REGION"/>
    <property type="match status" value="2"/>
</dbReference>
<dbReference type="InterPro" id="IPR002110">
    <property type="entry name" value="Ankyrin_rpt"/>
</dbReference>
<evidence type="ECO:0000256" key="2">
    <source>
        <dbReference type="ARBA" id="ARBA00023043"/>
    </source>
</evidence>
<keyword evidence="2 3" id="KW-0040">ANK repeat</keyword>
<reference evidence="5 6" key="1">
    <citation type="submission" date="2024-07" db="EMBL/GenBank/DDBJ databases">
        <title>Section-level genome sequencing and comparative genomics of Aspergillus sections Usti and Cavernicolus.</title>
        <authorList>
            <consortium name="Lawrence Berkeley National Laboratory"/>
            <person name="Nybo J.L."/>
            <person name="Vesth T.C."/>
            <person name="Theobald S."/>
            <person name="Frisvad J.C."/>
            <person name="Larsen T.O."/>
            <person name="Kjaerboelling I."/>
            <person name="Rothschild-Mancinelli K."/>
            <person name="Lyhne E.K."/>
            <person name="Kogle M.E."/>
            <person name="Barry K."/>
            <person name="Clum A."/>
            <person name="Na H."/>
            <person name="Ledsgaard L."/>
            <person name="Lin J."/>
            <person name="Lipzen A."/>
            <person name="Kuo A."/>
            <person name="Riley R."/>
            <person name="Mondo S."/>
            <person name="Labutti K."/>
            <person name="Haridas S."/>
            <person name="Pangalinan J."/>
            <person name="Salamov A.A."/>
            <person name="Simmons B.A."/>
            <person name="Magnuson J.K."/>
            <person name="Chen J."/>
            <person name="Drula E."/>
            <person name="Henrissat B."/>
            <person name="Wiebenga A."/>
            <person name="Lubbers R.J."/>
            <person name="Gomes A.C."/>
            <person name="Makela M.R."/>
            <person name="Stajich J."/>
            <person name="Grigoriev I.V."/>
            <person name="Mortensen U.H."/>
            <person name="De Vries R.P."/>
            <person name="Baker S.E."/>
            <person name="Andersen M.R."/>
        </authorList>
    </citation>
    <scope>NUCLEOTIDE SEQUENCE [LARGE SCALE GENOMIC DNA]</scope>
    <source>
        <strain evidence="5 6">CBS 209.92</strain>
    </source>
</reference>
<accession>A0ABR4FY15</accession>
<evidence type="ECO:0000256" key="3">
    <source>
        <dbReference type="PROSITE-ProRule" id="PRU00023"/>
    </source>
</evidence>
<keyword evidence="1" id="KW-0677">Repeat</keyword>